<comment type="caution">
    <text evidence="2">The sequence shown here is derived from an EMBL/GenBank/DDBJ whole genome shotgun (WGS) entry which is preliminary data.</text>
</comment>
<keyword evidence="1" id="KW-0812">Transmembrane</keyword>
<gene>
    <name evidence="2" type="ORF">UT11_C0001G0005</name>
</gene>
<dbReference type="EMBL" id="LBVO01000001">
    <property type="protein sequence ID" value="KKQ90640.1"/>
    <property type="molecule type" value="Genomic_DNA"/>
</dbReference>
<evidence type="ECO:0000313" key="2">
    <source>
        <dbReference type="EMBL" id="KKQ90640.1"/>
    </source>
</evidence>
<evidence type="ECO:0000256" key="1">
    <source>
        <dbReference type="SAM" id="Phobius"/>
    </source>
</evidence>
<sequence length="197" mass="22667">MEEKKSFFTPSVVRILTTLIVLIYFVLSTLGFFYFERSLILLSLFILIFIASVAEFIIIKRALGFILFTLYLAMFSLSNLTYSGQFSTWLIYLVTLPLTFSIIALWKKSVRITWKKQDSILSIIISIILLEELIILHYFSLAPHIQAFLAVLTPLIAVDVVSDFRDNKLNFKRIFRISFLIILATVIILLSAPRGIM</sequence>
<keyword evidence="1" id="KW-0472">Membrane</keyword>
<protein>
    <submittedName>
        <fullName evidence="2">Uncharacterized protein</fullName>
    </submittedName>
</protein>
<dbReference type="AlphaFoldDB" id="A0A0G0LRP7"/>
<feature type="transmembrane region" description="Helical" evidence="1">
    <location>
        <begin position="119"/>
        <end position="139"/>
    </location>
</feature>
<keyword evidence="1" id="KW-1133">Transmembrane helix</keyword>
<feature type="transmembrane region" description="Helical" evidence="1">
    <location>
        <begin position="39"/>
        <end position="58"/>
    </location>
</feature>
<feature type="transmembrane region" description="Helical" evidence="1">
    <location>
        <begin position="65"/>
        <end position="83"/>
    </location>
</feature>
<accession>A0A0G0LRP7</accession>
<name>A0A0G0LRP7_9BACT</name>
<evidence type="ECO:0000313" key="3">
    <source>
        <dbReference type="Proteomes" id="UP000033934"/>
    </source>
</evidence>
<organism evidence="2 3">
    <name type="scientific">Berkelbacteria bacterium GW2011_GWA2_38_9</name>
    <dbReference type="NCBI Taxonomy" id="1618334"/>
    <lineage>
        <taxon>Bacteria</taxon>
        <taxon>Candidatus Berkelbacteria</taxon>
    </lineage>
</organism>
<feature type="transmembrane region" description="Helical" evidence="1">
    <location>
        <begin position="89"/>
        <end position="107"/>
    </location>
</feature>
<feature type="transmembrane region" description="Helical" evidence="1">
    <location>
        <begin position="145"/>
        <end position="162"/>
    </location>
</feature>
<feature type="transmembrane region" description="Helical" evidence="1">
    <location>
        <begin position="174"/>
        <end position="192"/>
    </location>
</feature>
<dbReference type="Proteomes" id="UP000033934">
    <property type="component" value="Unassembled WGS sequence"/>
</dbReference>
<reference evidence="2 3" key="1">
    <citation type="journal article" date="2015" name="Nature">
        <title>rRNA introns, odd ribosomes, and small enigmatic genomes across a large radiation of phyla.</title>
        <authorList>
            <person name="Brown C.T."/>
            <person name="Hug L.A."/>
            <person name="Thomas B.C."/>
            <person name="Sharon I."/>
            <person name="Castelle C.J."/>
            <person name="Singh A."/>
            <person name="Wilkins M.J."/>
            <person name="Williams K.H."/>
            <person name="Banfield J.F."/>
        </authorList>
    </citation>
    <scope>NUCLEOTIDE SEQUENCE [LARGE SCALE GENOMIC DNA]</scope>
</reference>
<feature type="transmembrane region" description="Helical" evidence="1">
    <location>
        <begin position="12"/>
        <end position="33"/>
    </location>
</feature>
<proteinExistence type="predicted"/>